<keyword evidence="2" id="KW-1185">Reference proteome</keyword>
<evidence type="ECO:0000313" key="2">
    <source>
        <dbReference type="Proteomes" id="UP001319827"/>
    </source>
</evidence>
<reference evidence="1 2" key="2">
    <citation type="journal article" date="2021" name="Int. J. Syst. Evol. Microbiol.">
        <title>Isolation and Polyphasic Characterization of Desulfuromonas versatilis sp. Nov., an Electrogenic Bacteria Capable of Versatile Metabolism Isolated from a Graphene Oxide-Reducing Enrichment Culture.</title>
        <authorList>
            <person name="Xie L."/>
            <person name="Yoshida N."/>
            <person name="Ishii S."/>
            <person name="Meng L."/>
        </authorList>
    </citation>
    <scope>NUCLEOTIDE SEQUENCE [LARGE SCALE GENOMIC DNA]</scope>
    <source>
        <strain evidence="1 2">NIT-T3</strain>
    </source>
</reference>
<accession>A0ABN6DVX4</accession>
<organism evidence="1 2">
    <name type="scientific">Desulfuromonas versatilis</name>
    <dbReference type="NCBI Taxonomy" id="2802975"/>
    <lineage>
        <taxon>Bacteria</taxon>
        <taxon>Pseudomonadati</taxon>
        <taxon>Thermodesulfobacteriota</taxon>
        <taxon>Desulfuromonadia</taxon>
        <taxon>Desulfuromonadales</taxon>
        <taxon>Desulfuromonadaceae</taxon>
        <taxon>Desulfuromonas</taxon>
    </lineage>
</organism>
<evidence type="ECO:0000313" key="1">
    <source>
        <dbReference type="EMBL" id="BCR03394.1"/>
    </source>
</evidence>
<sequence>MLKYCGWCGKYQGVVEAQGHQIRKNLCEIDTTTICPPCLARVTQGERESTDRDR</sequence>
<proteinExistence type="predicted"/>
<dbReference type="EMBL" id="AP024355">
    <property type="protein sequence ID" value="BCR03394.1"/>
    <property type="molecule type" value="Genomic_DNA"/>
</dbReference>
<protein>
    <submittedName>
        <fullName evidence="1">Uncharacterized protein</fullName>
    </submittedName>
</protein>
<dbReference type="RefSeq" id="WP_221250869.1">
    <property type="nucleotide sequence ID" value="NZ_AP024355.1"/>
</dbReference>
<gene>
    <name evidence="1" type="ORF">DESUT3_04630</name>
</gene>
<name>A0ABN6DVX4_9BACT</name>
<dbReference type="Proteomes" id="UP001319827">
    <property type="component" value="Chromosome"/>
</dbReference>
<reference evidence="1 2" key="1">
    <citation type="journal article" date="2016" name="C (Basel)">
        <title>Selective Growth of and Electricity Production by Marine Exoelectrogenic Bacteria in Self-Aggregated Hydrogel of Microbially Reduced Graphene Oxide.</title>
        <authorList>
            <person name="Yoshida N."/>
            <person name="Goto Y."/>
            <person name="Miyata Y."/>
        </authorList>
    </citation>
    <scope>NUCLEOTIDE SEQUENCE [LARGE SCALE GENOMIC DNA]</scope>
    <source>
        <strain evidence="1 2">NIT-T3</strain>
    </source>
</reference>